<feature type="transmembrane region" description="Helical" evidence="8">
    <location>
        <begin position="393"/>
        <end position="414"/>
    </location>
</feature>
<evidence type="ECO:0000256" key="2">
    <source>
        <dbReference type="ARBA" id="ARBA00004119"/>
    </source>
</evidence>
<dbReference type="InterPro" id="IPR004710">
    <property type="entry name" value="Bilac:Na_transpt"/>
</dbReference>
<keyword evidence="10" id="KW-1185">Reference proteome</keyword>
<keyword evidence="5 8" id="KW-0812">Transmembrane</keyword>
<comment type="caution">
    <text evidence="9">The sequence shown here is derived from an EMBL/GenBank/DDBJ whole genome shotgun (WGS) entry which is preliminary data.</text>
</comment>
<evidence type="ECO:0000256" key="8">
    <source>
        <dbReference type="SAM" id="Phobius"/>
    </source>
</evidence>
<comment type="similarity">
    <text evidence="4">Belongs to the bile acid:sodium symporter (BASS) (TC 2.A.28) family.</text>
</comment>
<dbReference type="PANTHER" id="PTHR10361:SF30">
    <property type="entry name" value="SODIUM_METABOLITE COTRANSPORTER BASS6, CHLOROPLASTIC-RELATED"/>
    <property type="match status" value="1"/>
</dbReference>
<dbReference type="InterPro" id="IPR038770">
    <property type="entry name" value="Na+/solute_symporter_sf"/>
</dbReference>
<comment type="function">
    <text evidence="1">May function as sodium-coupled metabolite transporter across the chloroplast envelope.</text>
</comment>
<dbReference type="Pfam" id="PF01758">
    <property type="entry name" value="SBF"/>
    <property type="match status" value="1"/>
</dbReference>
<keyword evidence="7 8" id="KW-0472">Membrane</keyword>
<feature type="transmembrane region" description="Helical" evidence="8">
    <location>
        <begin position="298"/>
        <end position="318"/>
    </location>
</feature>
<evidence type="ECO:0000256" key="1">
    <source>
        <dbReference type="ARBA" id="ARBA00003198"/>
    </source>
</evidence>
<feature type="transmembrane region" description="Helical" evidence="8">
    <location>
        <begin position="235"/>
        <end position="256"/>
    </location>
</feature>
<dbReference type="InterPro" id="IPR002657">
    <property type="entry name" value="BilAc:Na_symport/Acr3"/>
</dbReference>
<dbReference type="GO" id="GO:0009941">
    <property type="term" value="C:chloroplast envelope"/>
    <property type="evidence" value="ECO:0007669"/>
    <property type="project" value="UniProtKB-SubCell"/>
</dbReference>
<dbReference type="GO" id="GO:0016020">
    <property type="term" value="C:membrane"/>
    <property type="evidence" value="ECO:0007669"/>
    <property type="project" value="UniProtKB-SubCell"/>
</dbReference>
<keyword evidence="6 8" id="KW-1133">Transmembrane helix</keyword>
<evidence type="ECO:0000256" key="4">
    <source>
        <dbReference type="ARBA" id="ARBA00006528"/>
    </source>
</evidence>
<dbReference type="AlphaFoldDB" id="A0A835VHN1"/>
<dbReference type="EMBL" id="JADCNL010000001">
    <property type="protein sequence ID" value="KAG0496856.1"/>
    <property type="molecule type" value="Genomic_DNA"/>
</dbReference>
<gene>
    <name evidence="9" type="ORF">HPP92_001547</name>
</gene>
<name>A0A835VHN1_VANPL</name>
<feature type="transmembrane region" description="Helical" evidence="8">
    <location>
        <begin position="106"/>
        <end position="127"/>
    </location>
</feature>
<sequence length="430" mass="47055">MNPNAVGGVWLPKATFPTSVFRRPIGPFSSFSRKTFPSAKTEPFFLSFPGLHETMHRSRELKFLPLIRKGNSLNFSNHFEHDNPGEAQVTTAQGVKQRKFNEFLSILKRANSVIPHVVLASTILALLWPPSFTWFTTRYYAPALGFLMFAVGINSSPRDFVEAVRRPDVIAVGYIGQFIIKPILGYIFGNLAVSLFGLPNSLGVGIMLVSCVSGAQLSNYATFFDGSAIGSSKHCYDIFVNFHSLFVTPTLSLLLIGKKLPVDVLGMMYSIMQIVVAPIVAGLLLNRFLPRVCTAIQPFVPPLSVFVTALCVGSPLAININSVISSFGLAVLLLIFGFHVSAFVAGYSLSGLVFRQASEAKALQRTISYETGMQSSLLALALANRFFQDPLVGVPPAISVALMSLMGFSLVMLWSKQQQQQQPQLNVRHT</sequence>
<dbReference type="PANTHER" id="PTHR10361">
    <property type="entry name" value="SODIUM-BILE ACID COTRANSPORTER"/>
    <property type="match status" value="1"/>
</dbReference>
<dbReference type="Gene3D" id="1.20.1530.20">
    <property type="match status" value="1"/>
</dbReference>
<feature type="transmembrane region" description="Helical" evidence="8">
    <location>
        <begin position="324"/>
        <end position="354"/>
    </location>
</feature>
<evidence type="ECO:0000313" key="10">
    <source>
        <dbReference type="Proteomes" id="UP000636800"/>
    </source>
</evidence>
<dbReference type="Proteomes" id="UP000636800">
    <property type="component" value="Chromosome 1"/>
</dbReference>
<evidence type="ECO:0000313" key="9">
    <source>
        <dbReference type="EMBL" id="KAG0496856.1"/>
    </source>
</evidence>
<organism evidence="9 10">
    <name type="scientific">Vanilla planifolia</name>
    <name type="common">Vanilla</name>
    <dbReference type="NCBI Taxonomy" id="51239"/>
    <lineage>
        <taxon>Eukaryota</taxon>
        <taxon>Viridiplantae</taxon>
        <taxon>Streptophyta</taxon>
        <taxon>Embryophyta</taxon>
        <taxon>Tracheophyta</taxon>
        <taxon>Spermatophyta</taxon>
        <taxon>Magnoliopsida</taxon>
        <taxon>Liliopsida</taxon>
        <taxon>Asparagales</taxon>
        <taxon>Orchidaceae</taxon>
        <taxon>Vanilloideae</taxon>
        <taxon>Vanilleae</taxon>
        <taxon>Vanilla</taxon>
    </lineage>
</organism>
<protein>
    <submittedName>
        <fullName evidence="9">Uncharacterized protein</fullName>
    </submittedName>
</protein>
<dbReference type="OrthoDB" id="69496at2759"/>
<proteinExistence type="inferred from homology"/>
<feature type="transmembrane region" description="Helical" evidence="8">
    <location>
        <begin position="201"/>
        <end position="223"/>
    </location>
</feature>
<evidence type="ECO:0000256" key="5">
    <source>
        <dbReference type="ARBA" id="ARBA00022692"/>
    </source>
</evidence>
<evidence type="ECO:0000256" key="7">
    <source>
        <dbReference type="ARBA" id="ARBA00023136"/>
    </source>
</evidence>
<feature type="transmembrane region" description="Helical" evidence="8">
    <location>
        <begin position="169"/>
        <end position="189"/>
    </location>
</feature>
<evidence type="ECO:0000256" key="3">
    <source>
        <dbReference type="ARBA" id="ARBA00004141"/>
    </source>
</evidence>
<comment type="subcellular location">
    <subcellularLocation>
        <location evidence="3">Membrane</location>
        <topology evidence="3">Multi-pass membrane protein</topology>
    </subcellularLocation>
    <subcellularLocation>
        <location evidence="2">Plastid</location>
        <location evidence="2">Chloroplast envelope</location>
    </subcellularLocation>
</comment>
<feature type="transmembrane region" description="Helical" evidence="8">
    <location>
        <begin position="268"/>
        <end position="286"/>
    </location>
</feature>
<reference evidence="9 10" key="1">
    <citation type="journal article" date="2020" name="Nat. Food">
        <title>A phased Vanilla planifolia genome enables genetic improvement of flavour and production.</title>
        <authorList>
            <person name="Hasing T."/>
            <person name="Tang H."/>
            <person name="Brym M."/>
            <person name="Khazi F."/>
            <person name="Huang T."/>
            <person name="Chambers A.H."/>
        </authorList>
    </citation>
    <scope>NUCLEOTIDE SEQUENCE [LARGE SCALE GENOMIC DNA]</scope>
    <source>
        <tissue evidence="9">Leaf</tissue>
    </source>
</reference>
<accession>A0A835VHN1</accession>
<evidence type="ECO:0000256" key="6">
    <source>
        <dbReference type="ARBA" id="ARBA00022989"/>
    </source>
</evidence>